<evidence type="ECO:0000256" key="3">
    <source>
        <dbReference type="ARBA" id="ARBA00023015"/>
    </source>
</evidence>
<dbReference type="Gramene" id="OE9A003667T1">
    <property type="protein sequence ID" value="OE9A003667C1"/>
    <property type="gene ID" value="OE9A003667"/>
</dbReference>
<feature type="region of interest" description="Disordered" evidence="7">
    <location>
        <begin position="18"/>
        <end position="41"/>
    </location>
</feature>
<dbReference type="AlphaFoldDB" id="A0A8S0T1U9"/>
<dbReference type="Gene3D" id="3.30.730.10">
    <property type="entry name" value="AP2/ERF domain"/>
    <property type="match status" value="2"/>
</dbReference>
<feature type="domain" description="AP2/ERF" evidence="8">
    <location>
        <begin position="297"/>
        <end position="355"/>
    </location>
</feature>
<protein>
    <submittedName>
        <fullName evidence="9">Ap2-like ethylene-responsive transcription factor bbm2</fullName>
    </submittedName>
</protein>
<dbReference type="PANTHER" id="PTHR32467">
    <property type="entry name" value="AP2-LIKE ETHYLENE-RESPONSIVE TRANSCRIPTION FACTOR"/>
    <property type="match status" value="1"/>
</dbReference>
<reference evidence="9 10" key="1">
    <citation type="submission" date="2019-12" db="EMBL/GenBank/DDBJ databases">
        <authorList>
            <person name="Alioto T."/>
            <person name="Alioto T."/>
            <person name="Gomez Garrido J."/>
        </authorList>
    </citation>
    <scope>NUCLEOTIDE SEQUENCE [LARGE SCALE GENOMIC DNA]</scope>
</reference>
<dbReference type="InterPro" id="IPR001471">
    <property type="entry name" value="AP2/ERF_dom"/>
</dbReference>
<feature type="region of interest" description="Disordered" evidence="7">
    <location>
        <begin position="109"/>
        <end position="186"/>
    </location>
</feature>
<proteinExistence type="predicted"/>
<dbReference type="InterPro" id="IPR016177">
    <property type="entry name" value="DNA-bd_dom_sf"/>
</dbReference>
<evidence type="ECO:0000259" key="8">
    <source>
        <dbReference type="PROSITE" id="PS51032"/>
    </source>
</evidence>
<evidence type="ECO:0000256" key="4">
    <source>
        <dbReference type="ARBA" id="ARBA00023125"/>
    </source>
</evidence>
<keyword evidence="2" id="KW-0677">Repeat</keyword>
<dbReference type="Proteomes" id="UP000594638">
    <property type="component" value="Unassembled WGS sequence"/>
</dbReference>
<dbReference type="GO" id="GO:0003700">
    <property type="term" value="F:DNA-binding transcription factor activity"/>
    <property type="evidence" value="ECO:0007669"/>
    <property type="project" value="InterPro"/>
</dbReference>
<dbReference type="InterPro" id="IPR036955">
    <property type="entry name" value="AP2/ERF_dom_sf"/>
</dbReference>
<dbReference type="Pfam" id="PF00847">
    <property type="entry name" value="AP2"/>
    <property type="match status" value="1"/>
</dbReference>
<evidence type="ECO:0000256" key="1">
    <source>
        <dbReference type="ARBA" id="ARBA00004123"/>
    </source>
</evidence>
<keyword evidence="10" id="KW-1185">Reference proteome</keyword>
<dbReference type="OrthoDB" id="207175at2759"/>
<dbReference type="FunFam" id="3.30.730.10:FF:000002">
    <property type="entry name" value="AP2-like ethylene-responsive transcription factor"/>
    <property type="match status" value="1"/>
</dbReference>
<evidence type="ECO:0000256" key="6">
    <source>
        <dbReference type="ARBA" id="ARBA00023242"/>
    </source>
</evidence>
<organism evidence="9 10">
    <name type="scientific">Olea europaea subsp. europaea</name>
    <dbReference type="NCBI Taxonomy" id="158383"/>
    <lineage>
        <taxon>Eukaryota</taxon>
        <taxon>Viridiplantae</taxon>
        <taxon>Streptophyta</taxon>
        <taxon>Embryophyta</taxon>
        <taxon>Tracheophyta</taxon>
        <taxon>Spermatophyta</taxon>
        <taxon>Magnoliopsida</taxon>
        <taxon>eudicotyledons</taxon>
        <taxon>Gunneridae</taxon>
        <taxon>Pentapetalae</taxon>
        <taxon>asterids</taxon>
        <taxon>lamiids</taxon>
        <taxon>Lamiales</taxon>
        <taxon>Oleaceae</taxon>
        <taxon>Oleeae</taxon>
        <taxon>Olea</taxon>
    </lineage>
</organism>
<keyword evidence="4" id="KW-0238">DNA-binding</keyword>
<feature type="region of interest" description="Disordered" evidence="7">
    <location>
        <begin position="70"/>
        <end position="95"/>
    </location>
</feature>
<evidence type="ECO:0000256" key="5">
    <source>
        <dbReference type="ARBA" id="ARBA00023163"/>
    </source>
</evidence>
<feature type="compositionally biased region" description="Polar residues" evidence="7">
    <location>
        <begin position="158"/>
        <end position="180"/>
    </location>
</feature>
<evidence type="ECO:0000256" key="7">
    <source>
        <dbReference type="SAM" id="MobiDB-lite"/>
    </source>
</evidence>
<name>A0A8S0T1U9_OLEEU</name>
<gene>
    <name evidence="9" type="ORF">OLEA9_A003667</name>
</gene>
<evidence type="ECO:0000313" key="9">
    <source>
        <dbReference type="EMBL" id="CAA2999004.1"/>
    </source>
</evidence>
<dbReference type="SMART" id="SM00380">
    <property type="entry name" value="AP2"/>
    <property type="match status" value="2"/>
</dbReference>
<comment type="subcellular location">
    <subcellularLocation>
        <location evidence="1">Nucleus</location>
    </subcellularLocation>
</comment>
<dbReference type="GO" id="GO:0003677">
    <property type="term" value="F:DNA binding"/>
    <property type="evidence" value="ECO:0007669"/>
    <property type="project" value="UniProtKB-KW"/>
</dbReference>
<dbReference type="SUPFAM" id="SSF54171">
    <property type="entry name" value="DNA-binding domain"/>
    <property type="match status" value="2"/>
</dbReference>
<dbReference type="PRINTS" id="PR00367">
    <property type="entry name" value="ETHRSPELEMNT"/>
</dbReference>
<evidence type="ECO:0000256" key="2">
    <source>
        <dbReference type="ARBA" id="ARBA00022737"/>
    </source>
</evidence>
<keyword evidence="6" id="KW-0539">Nucleus</keyword>
<feature type="domain" description="AP2/ERF" evidence="8">
    <location>
        <begin position="198"/>
        <end position="261"/>
    </location>
</feature>
<dbReference type="PANTHER" id="PTHR32467:SF72">
    <property type="entry name" value="AP2-LIKE ETHYLENE-RESPONSIVE TRANSCRIPTION FACTOR BBM"/>
    <property type="match status" value="1"/>
</dbReference>
<comment type="caution">
    <text evidence="9">The sequence shown here is derived from an EMBL/GenBank/DDBJ whole genome shotgun (WGS) entry which is preliminary data.</text>
</comment>
<dbReference type="PROSITE" id="PS51032">
    <property type="entry name" value="AP2_ERF"/>
    <property type="match status" value="2"/>
</dbReference>
<dbReference type="GO" id="GO:0005634">
    <property type="term" value="C:nucleus"/>
    <property type="evidence" value="ECO:0007669"/>
    <property type="project" value="UniProtKB-SubCell"/>
</dbReference>
<dbReference type="EMBL" id="CACTIH010005614">
    <property type="protein sequence ID" value="CAA2999004.1"/>
    <property type="molecule type" value="Genomic_DNA"/>
</dbReference>
<accession>A0A8S0T1U9</accession>
<evidence type="ECO:0000313" key="10">
    <source>
        <dbReference type="Proteomes" id="UP000594638"/>
    </source>
</evidence>
<feature type="compositionally biased region" description="Polar residues" evidence="7">
    <location>
        <begin position="132"/>
        <end position="149"/>
    </location>
</feature>
<dbReference type="CDD" id="cd00018">
    <property type="entry name" value="AP2"/>
    <property type="match status" value="2"/>
</dbReference>
<keyword evidence="5" id="KW-0804">Transcription</keyword>
<keyword evidence="3" id="KW-0805">Transcription regulation</keyword>
<sequence length="622" mass="68242">MDSMNNWLGFSLSPQQVLSSQPSQNLGLNSDEISAGTEEVSGECFDLTSDSTIPSLNLPAPFGILEAFNGNNQSQESEPTSHPTSNRSGIGMNDNSTIGLSMIKNWLRNNPALPQPEENTAKNEAEPPPCTASAQILSLSMSTGSQSDSPLPFLNGNAGESSTIDGKQHSGNALDSQTGAIDSVPRKSIDTFGQRTSIYRGVTRHRWTGRYEAHLWDNSCRREGQTRKGRQGGYDKEEKAARAYDLAALKYWGSTTTTNFPISNYEKELEEMKHMTRQEYVASLRRKSSGFSRGASIYRGVTRHHQHGRWQARIGRVAGNKDLYLGTFSTQEEAAEAYDIAAIKFRGLNAVTNFEISRYDVKSILESSTLPIGGAAKRLKDAENAELALDIQRSASNGNPISHLTDGLNGYNNGWPNAMAFHQPQPLSMHYPYPQQRYLWCKQEHDLEVNRNIHDLHQLHSGNMQNFLQPSVLHNLMSLDSSSMEHNSGSNSLVYNNGAGGDGYRHSASYQLGDANGSNGNFAVPMGMVLVQEGLNQNQTNGFGENEVKPLMFGSGDPYQTRNLISYEPQQPSDGMEKASVYDQASANCNNWMPAAVPNLAARPNNVAVCHGGSTFTVWNDT</sequence>
<dbReference type="FunFam" id="3.30.730.10:FF:000003">
    <property type="entry name" value="AP2-like ethylene-responsive transcription factor ANT"/>
    <property type="match status" value="1"/>
</dbReference>